<sequence length="588" mass="68160">MRLIDTITLTIDEFHGEKPRYAILSHTWGKSGDELTLQEMLVDERSKVTTGKPGFEKLVRTCEIARSEYSLEYAWIDTCCIDKTSSAELSESINSMFRWYQEADVCIAFLADMEITGDIPTHVSDGIAVDMAKNYESFRKSRWWTRGWTLQELVAPRTIAFYDKFWVRKGSRSRWANIISQWTGIPSKLLKNQSDQHLDDYPIAMRMSWASQRETTREEDLAYCLLGIFDINMPLLYGEGSKAFIRLQEEIIKQHNDLSIFAWEDKHIYHDISGLLAASPQAFESMKNIEPDWSIIERPRDFSVTNQGICFRTGVFHVRYSGTVLFLQHKLPERSLCIHIASIGPNLHVRRFPRSCSEMQWCHNEDRRMLQSTVHVPKILPRSQLSRVDKHTIEIYNNLRNNTTSSFLFARMEPPCLQGQTMYTGYKGLSWAYMVLYPLWAPESELFVAIFLASETRQTGEEFNLGVDWSFTLLSGSKFPVDLLTTRIQESWAHDIFRDEPMTKIPLRMSEPYDTELIVTPAGYREGTVPTMSISCRVMPPSGRLRVQVNVSMTEVQSAKIERNRQLMNERIEKQRSKDSRISIIDRT</sequence>
<evidence type="ECO:0000313" key="4">
    <source>
        <dbReference type="Proteomes" id="UP000700596"/>
    </source>
</evidence>
<proteinExistence type="predicted"/>
<evidence type="ECO:0000259" key="1">
    <source>
        <dbReference type="Pfam" id="PF06985"/>
    </source>
</evidence>
<dbReference type="PANTHER" id="PTHR10622:SF10">
    <property type="entry name" value="HET DOMAIN-CONTAINING PROTEIN"/>
    <property type="match status" value="1"/>
</dbReference>
<gene>
    <name evidence="3" type="ORF">B0J11DRAFT_593920</name>
</gene>
<dbReference type="Pfam" id="PF26640">
    <property type="entry name" value="DUF8212"/>
    <property type="match status" value="1"/>
</dbReference>
<dbReference type="Pfam" id="PF06985">
    <property type="entry name" value="HET"/>
    <property type="match status" value="1"/>
</dbReference>
<dbReference type="PANTHER" id="PTHR10622">
    <property type="entry name" value="HET DOMAIN-CONTAINING PROTEIN"/>
    <property type="match status" value="1"/>
</dbReference>
<dbReference type="OrthoDB" id="20872at2759"/>
<comment type="caution">
    <text evidence="3">The sequence shown here is derived from an EMBL/GenBank/DDBJ whole genome shotgun (WGS) entry which is preliminary data.</text>
</comment>
<feature type="domain" description="Heterokaryon incompatibility" evidence="1">
    <location>
        <begin position="21"/>
        <end position="152"/>
    </location>
</feature>
<organism evidence="3 4">
    <name type="scientific">Dendryphion nanum</name>
    <dbReference type="NCBI Taxonomy" id="256645"/>
    <lineage>
        <taxon>Eukaryota</taxon>
        <taxon>Fungi</taxon>
        <taxon>Dikarya</taxon>
        <taxon>Ascomycota</taxon>
        <taxon>Pezizomycotina</taxon>
        <taxon>Dothideomycetes</taxon>
        <taxon>Pleosporomycetidae</taxon>
        <taxon>Pleosporales</taxon>
        <taxon>Torulaceae</taxon>
        <taxon>Dendryphion</taxon>
    </lineage>
</organism>
<keyword evidence="4" id="KW-1185">Reference proteome</keyword>
<feature type="domain" description="DUF8212" evidence="2">
    <location>
        <begin position="242"/>
        <end position="273"/>
    </location>
</feature>
<accession>A0A9P9IDR7</accession>
<dbReference type="Proteomes" id="UP000700596">
    <property type="component" value="Unassembled WGS sequence"/>
</dbReference>
<reference evidence="3" key="1">
    <citation type="journal article" date="2021" name="Nat. Commun.">
        <title>Genetic determinants of endophytism in the Arabidopsis root mycobiome.</title>
        <authorList>
            <person name="Mesny F."/>
            <person name="Miyauchi S."/>
            <person name="Thiergart T."/>
            <person name="Pickel B."/>
            <person name="Atanasova L."/>
            <person name="Karlsson M."/>
            <person name="Huettel B."/>
            <person name="Barry K.W."/>
            <person name="Haridas S."/>
            <person name="Chen C."/>
            <person name="Bauer D."/>
            <person name="Andreopoulos W."/>
            <person name="Pangilinan J."/>
            <person name="LaButti K."/>
            <person name="Riley R."/>
            <person name="Lipzen A."/>
            <person name="Clum A."/>
            <person name="Drula E."/>
            <person name="Henrissat B."/>
            <person name="Kohler A."/>
            <person name="Grigoriev I.V."/>
            <person name="Martin F.M."/>
            <person name="Hacquard S."/>
        </authorList>
    </citation>
    <scope>NUCLEOTIDE SEQUENCE</scope>
    <source>
        <strain evidence="3">MPI-CAGE-CH-0243</strain>
    </source>
</reference>
<dbReference type="InterPro" id="IPR058525">
    <property type="entry name" value="DUF8212"/>
</dbReference>
<dbReference type="EMBL" id="JAGMWT010000015">
    <property type="protein sequence ID" value="KAH7116162.1"/>
    <property type="molecule type" value="Genomic_DNA"/>
</dbReference>
<protein>
    <submittedName>
        <fullName evidence="3">Heterokaryon incompatibility protein-domain-containing protein</fullName>
    </submittedName>
</protein>
<dbReference type="AlphaFoldDB" id="A0A9P9IDR7"/>
<dbReference type="InterPro" id="IPR010730">
    <property type="entry name" value="HET"/>
</dbReference>
<name>A0A9P9IDR7_9PLEO</name>
<evidence type="ECO:0000259" key="2">
    <source>
        <dbReference type="Pfam" id="PF26640"/>
    </source>
</evidence>
<evidence type="ECO:0000313" key="3">
    <source>
        <dbReference type="EMBL" id="KAH7116162.1"/>
    </source>
</evidence>